<evidence type="ECO:0000313" key="2">
    <source>
        <dbReference type="Proteomes" id="UP000317316"/>
    </source>
</evidence>
<protein>
    <submittedName>
        <fullName evidence="1">Uncharacterized protein</fullName>
    </submittedName>
</protein>
<dbReference type="OrthoDB" id="2735668at2"/>
<dbReference type="EMBL" id="VDGH01000010">
    <property type="protein sequence ID" value="TQR10715.1"/>
    <property type="molecule type" value="Genomic_DNA"/>
</dbReference>
<comment type="caution">
    <text evidence="1">The sequence shown here is derived from an EMBL/GenBank/DDBJ whole genome shotgun (WGS) entry which is preliminary data.</text>
</comment>
<dbReference type="Proteomes" id="UP000317316">
    <property type="component" value="Unassembled WGS sequence"/>
</dbReference>
<gene>
    <name evidence="1" type="ORF">FG382_16755</name>
</gene>
<reference evidence="1 2" key="1">
    <citation type="submission" date="2019-05" db="EMBL/GenBank/DDBJ databases">
        <title>Psychrobacillus vulpis sp. nov., a new species isolated from feces of a red fox that inhabits in The Tablas de Daimiel Natural Park, Albacete, Spain.</title>
        <authorList>
            <person name="Rodriguez M."/>
            <person name="Reina J.C."/>
            <person name="Bejar V."/>
            <person name="Llamas I."/>
        </authorList>
    </citation>
    <scope>NUCLEOTIDE SEQUENCE [LARGE SCALE GENOMIC DNA]</scope>
    <source>
        <strain evidence="1 2">NEAU-3TGS17</strain>
    </source>
</reference>
<evidence type="ECO:0000313" key="1">
    <source>
        <dbReference type="EMBL" id="TQR10715.1"/>
    </source>
</evidence>
<sequence>MALLSTLTEAENAFETYFEYGNRYNKLLDQITGHRNLANSTTKQRMGMQLQFLAALYPRTADTNRKSRIASEITLLMNNFNNSGQFNVDKLTYSAVLDDPGHGMILLGLALIKKGSTYNGLNANTKGIVDTIAKNLFDKLGQHLYQFCLNEVNTDTTPYKYKGLNPVPKFSLNIAALVAGALSVYSDLVNKSTAHRSAIVTFSNTVVGRYGTTNNSRTFVPIGGRSTNRKPFGSSGYNAYTGMGLSLAAHGHTGTGDLRIPSNGGQYLTQAKQIAAFYTSVLLSRQAYEIHEPFDFNGTQPTVTSINAVVEQMMKEPASLVTSKDTIGHATGLLNHKQPTAYLYNLAWLGDTTFLAAVDKRVVLAGEAKNLDQVSAMRACMNALPNPADNAPAANRILSGFAGLLERGINQITDGK</sequence>
<accession>A0A544SZS0</accession>
<dbReference type="AlphaFoldDB" id="A0A544SZS0"/>
<name>A0A544SZS0_9BACI</name>
<keyword evidence="2" id="KW-1185">Reference proteome</keyword>
<dbReference type="RefSeq" id="WP_142540035.1">
    <property type="nucleotide sequence ID" value="NZ_BMIE01000008.1"/>
</dbReference>
<proteinExistence type="predicted"/>
<organism evidence="1 2">
    <name type="scientific">Psychrobacillus lasiicapitis</name>
    <dbReference type="NCBI Taxonomy" id="1636719"/>
    <lineage>
        <taxon>Bacteria</taxon>
        <taxon>Bacillati</taxon>
        <taxon>Bacillota</taxon>
        <taxon>Bacilli</taxon>
        <taxon>Bacillales</taxon>
        <taxon>Bacillaceae</taxon>
        <taxon>Psychrobacillus</taxon>
    </lineage>
</organism>